<dbReference type="EMBL" id="AECV01000036">
    <property type="protein sequence ID" value="EFW29135.1"/>
    <property type="molecule type" value="Genomic_DNA"/>
</dbReference>
<dbReference type="InterPro" id="IPR054480">
    <property type="entry name" value="AHAS_small-like_ACT"/>
</dbReference>
<comment type="caution">
    <text evidence="10">The sequence shown here is derived from an EMBL/GenBank/DDBJ whole genome shotgun (WGS) entry which is preliminary data.</text>
</comment>
<dbReference type="PANTHER" id="PTHR30239">
    <property type="entry name" value="ACETOLACTATE SYNTHASE SMALL SUBUNIT"/>
    <property type="match status" value="1"/>
</dbReference>
<evidence type="ECO:0000256" key="6">
    <source>
        <dbReference type="ARBA" id="ARBA00023304"/>
    </source>
</evidence>
<comment type="function">
    <text evidence="8">Catalyzes the conversion of 2 pyruvate molecules into acetolactate in the first common step of the biosynthetic pathway of the branched-amino acids such as leucine, isoleucine, and valine.</text>
</comment>
<evidence type="ECO:0000256" key="3">
    <source>
        <dbReference type="ARBA" id="ARBA00006341"/>
    </source>
</evidence>
<accession>E7N3V8</accession>
<reference evidence="10 11" key="1">
    <citation type="submission" date="2010-08" db="EMBL/GenBank/DDBJ databases">
        <authorList>
            <person name="Weinstock G."/>
            <person name="Sodergren E."/>
            <person name="Clifton S."/>
            <person name="Fulton L."/>
            <person name="Fulton B."/>
            <person name="Courtney L."/>
            <person name="Fronick C."/>
            <person name="Harrison M."/>
            <person name="Strong C."/>
            <person name="Farmer C."/>
            <person name="Delahaunty K."/>
            <person name="Markovic C."/>
            <person name="Hall O."/>
            <person name="Minx P."/>
            <person name="Tomlinson C."/>
            <person name="Mitreva M."/>
            <person name="Hou S."/>
            <person name="Chen J."/>
            <person name="Wollam A."/>
            <person name="Pepin K.H."/>
            <person name="Johnson M."/>
            <person name="Bhonagiri V."/>
            <person name="Zhang X."/>
            <person name="Suruliraj S."/>
            <person name="Warren W."/>
            <person name="Chinwalla A."/>
            <person name="Mardis E.R."/>
            <person name="Wilson R.K."/>
        </authorList>
    </citation>
    <scope>NUCLEOTIDE SEQUENCE [LARGE SCALE GENOMIC DNA]</scope>
    <source>
        <strain evidence="10 11">F0399</strain>
    </source>
</reference>
<comment type="similarity">
    <text evidence="3 8">Belongs to the acetolactate synthase small subunit family.</text>
</comment>
<dbReference type="InterPro" id="IPR019455">
    <property type="entry name" value="Acetolactate_synth_ssu_C"/>
</dbReference>
<evidence type="ECO:0000313" key="11">
    <source>
        <dbReference type="Proteomes" id="UP000004633"/>
    </source>
</evidence>
<dbReference type="GO" id="GO:0009097">
    <property type="term" value="P:isoleucine biosynthetic process"/>
    <property type="evidence" value="ECO:0007669"/>
    <property type="project" value="UniProtKB-UniRule"/>
</dbReference>
<protein>
    <recommendedName>
        <fullName evidence="8">Acetolactate synthase small subunit</fullName>
        <shortName evidence="8">AHAS</shortName>
        <shortName evidence="8">ALS</shortName>
        <ecNumber evidence="8">2.2.1.6</ecNumber>
    </recommendedName>
    <alternativeName>
        <fullName evidence="8">Acetohydroxy-acid synthase small subunit</fullName>
    </alternativeName>
</protein>
<dbReference type="GO" id="GO:0005829">
    <property type="term" value="C:cytosol"/>
    <property type="evidence" value="ECO:0007669"/>
    <property type="project" value="TreeGrafter"/>
</dbReference>
<dbReference type="UniPathway" id="UPA00047">
    <property type="reaction ID" value="UER00055"/>
</dbReference>
<dbReference type="HOGENOM" id="CLU_055003_1_3_9"/>
<dbReference type="InterPro" id="IPR002912">
    <property type="entry name" value="ACT_dom"/>
</dbReference>
<organism evidence="10 11">
    <name type="scientific">Selenomonas artemidis F0399</name>
    <dbReference type="NCBI Taxonomy" id="749551"/>
    <lineage>
        <taxon>Bacteria</taxon>
        <taxon>Bacillati</taxon>
        <taxon>Bacillota</taxon>
        <taxon>Negativicutes</taxon>
        <taxon>Selenomonadales</taxon>
        <taxon>Selenomonadaceae</taxon>
        <taxon>Selenomonas</taxon>
    </lineage>
</organism>
<dbReference type="CDD" id="cd04878">
    <property type="entry name" value="ACT_AHAS"/>
    <property type="match status" value="1"/>
</dbReference>
<dbReference type="NCBIfam" id="TIGR00119">
    <property type="entry name" value="acolac_sm"/>
    <property type="match status" value="1"/>
</dbReference>
<dbReference type="Pfam" id="PF10369">
    <property type="entry name" value="ALS_ss_C"/>
    <property type="match status" value="1"/>
</dbReference>
<evidence type="ECO:0000256" key="4">
    <source>
        <dbReference type="ARBA" id="ARBA00011744"/>
    </source>
</evidence>
<dbReference type="InterPro" id="IPR027271">
    <property type="entry name" value="Acetolactate_synth/TF_NikR_C"/>
</dbReference>
<evidence type="ECO:0000256" key="5">
    <source>
        <dbReference type="ARBA" id="ARBA00022605"/>
    </source>
</evidence>
<dbReference type="STRING" id="749551.HMPREF9555_01698"/>
<dbReference type="InterPro" id="IPR004789">
    <property type="entry name" value="Acetalactate_synth_ssu"/>
</dbReference>
<name>E7N3V8_9FIRM</name>
<dbReference type="EC" id="2.2.1.6" evidence="8"/>
<evidence type="ECO:0000259" key="9">
    <source>
        <dbReference type="PROSITE" id="PS51671"/>
    </source>
</evidence>
<evidence type="ECO:0000256" key="8">
    <source>
        <dbReference type="RuleBase" id="RU368092"/>
    </source>
</evidence>
<dbReference type="GO" id="GO:1990610">
    <property type="term" value="F:acetolactate synthase regulator activity"/>
    <property type="evidence" value="ECO:0007669"/>
    <property type="project" value="UniProtKB-UniRule"/>
</dbReference>
<comment type="subunit">
    <text evidence="4 8">Dimer of large and small chains.</text>
</comment>
<dbReference type="GO" id="GO:0003984">
    <property type="term" value="F:acetolactate synthase activity"/>
    <property type="evidence" value="ECO:0007669"/>
    <property type="project" value="UniProtKB-UniRule"/>
</dbReference>
<comment type="catalytic activity">
    <reaction evidence="7 8">
        <text>2 pyruvate + H(+) = (2S)-2-acetolactate + CO2</text>
        <dbReference type="Rhea" id="RHEA:25249"/>
        <dbReference type="ChEBI" id="CHEBI:15361"/>
        <dbReference type="ChEBI" id="CHEBI:15378"/>
        <dbReference type="ChEBI" id="CHEBI:16526"/>
        <dbReference type="ChEBI" id="CHEBI:58476"/>
        <dbReference type="EC" id="2.2.1.6"/>
    </reaction>
</comment>
<evidence type="ECO:0000256" key="7">
    <source>
        <dbReference type="ARBA" id="ARBA00048670"/>
    </source>
</evidence>
<dbReference type="UniPathway" id="UPA00049">
    <property type="reaction ID" value="UER00059"/>
</dbReference>
<dbReference type="SUPFAM" id="SSF55021">
    <property type="entry name" value="ACT-like"/>
    <property type="match status" value="2"/>
</dbReference>
<dbReference type="PROSITE" id="PS51671">
    <property type="entry name" value="ACT"/>
    <property type="match status" value="1"/>
</dbReference>
<comment type="pathway">
    <text evidence="2 8">Amino-acid biosynthesis; L-valine biosynthesis; L-valine from pyruvate: step 1/4.</text>
</comment>
<evidence type="ECO:0000313" key="10">
    <source>
        <dbReference type="EMBL" id="EFW29135.1"/>
    </source>
</evidence>
<dbReference type="Gene3D" id="3.30.70.260">
    <property type="match status" value="1"/>
</dbReference>
<dbReference type="FunFam" id="3.30.70.260:FF:000001">
    <property type="entry name" value="Acetolactate synthase, small subunit"/>
    <property type="match status" value="1"/>
</dbReference>
<sequence length="189" mass="21251">MKVDAAGREESGVMKHILSVFVENQTGVLVRVASMFSRREFNIDSLSVGVTESPEFSRITVVVHGDENLVEQMIKQLEKMPVVRAVQRLDEKSAACRGMTMIKVHADDTNRLDVLKMGELFRAHVVDVDAGSIIFEITGGDDKVTAFLKVLRPYGIVEIIRTGLIALERGEHTIYEHCEEREYYGKNLL</sequence>
<feature type="domain" description="ACT" evidence="9">
    <location>
        <begin position="17"/>
        <end position="91"/>
    </location>
</feature>
<dbReference type="Pfam" id="PF22629">
    <property type="entry name" value="ACT_AHAS_ss"/>
    <property type="match status" value="1"/>
</dbReference>
<keyword evidence="11" id="KW-1185">Reference proteome</keyword>
<dbReference type="Gene3D" id="3.30.70.1150">
    <property type="entry name" value="ACT-like. Chain A, domain 2"/>
    <property type="match status" value="1"/>
</dbReference>
<keyword evidence="5 8" id="KW-0028">Amino-acid biosynthesis</keyword>
<dbReference type="AlphaFoldDB" id="E7N3V8"/>
<dbReference type="InterPro" id="IPR045865">
    <property type="entry name" value="ACT-like_dom_sf"/>
</dbReference>
<evidence type="ECO:0000256" key="1">
    <source>
        <dbReference type="ARBA" id="ARBA00004974"/>
    </source>
</evidence>
<dbReference type="InterPro" id="IPR039557">
    <property type="entry name" value="AHAS_ACT"/>
</dbReference>
<proteinExistence type="inferred from homology"/>
<keyword evidence="8 10" id="KW-0808">Transferase</keyword>
<keyword evidence="6 8" id="KW-0100">Branched-chain amino acid biosynthesis</keyword>
<dbReference type="GO" id="GO:0009099">
    <property type="term" value="P:L-valine biosynthetic process"/>
    <property type="evidence" value="ECO:0007669"/>
    <property type="project" value="UniProtKB-UniRule"/>
</dbReference>
<dbReference type="PANTHER" id="PTHR30239:SF0">
    <property type="entry name" value="ACETOLACTATE SYNTHASE SMALL SUBUNIT 1, CHLOROPLASTIC"/>
    <property type="match status" value="1"/>
</dbReference>
<dbReference type="Proteomes" id="UP000004633">
    <property type="component" value="Unassembled WGS sequence"/>
</dbReference>
<evidence type="ECO:0000256" key="2">
    <source>
        <dbReference type="ARBA" id="ARBA00005025"/>
    </source>
</evidence>
<gene>
    <name evidence="10" type="primary">ilvN</name>
    <name evidence="10" type="ORF">HMPREF9555_01698</name>
</gene>
<dbReference type="NCBIfam" id="NF008864">
    <property type="entry name" value="PRK11895.1"/>
    <property type="match status" value="1"/>
</dbReference>
<comment type="pathway">
    <text evidence="1 8">Amino-acid biosynthesis; L-isoleucine biosynthesis; L-isoleucine from 2-oxobutanoate: step 1/4.</text>
</comment>